<evidence type="ECO:0000256" key="1">
    <source>
        <dbReference type="ARBA" id="ARBA00022729"/>
    </source>
</evidence>
<gene>
    <name evidence="3" type="ORF">Q4Q35_06815</name>
</gene>
<organism evidence="3 4">
    <name type="scientific">Flavivirga aquimarina</name>
    <dbReference type="NCBI Taxonomy" id="2027862"/>
    <lineage>
        <taxon>Bacteria</taxon>
        <taxon>Pseudomonadati</taxon>
        <taxon>Bacteroidota</taxon>
        <taxon>Flavobacteriia</taxon>
        <taxon>Flavobacteriales</taxon>
        <taxon>Flavobacteriaceae</taxon>
        <taxon>Flavivirga</taxon>
    </lineage>
</organism>
<proteinExistence type="predicted"/>
<evidence type="ECO:0000313" key="4">
    <source>
        <dbReference type="Proteomes" id="UP001176883"/>
    </source>
</evidence>
<dbReference type="RefSeq" id="WP_303277205.1">
    <property type="nucleotide sequence ID" value="NZ_JAUOEK010000072.1"/>
</dbReference>
<name>A0ABT8W8P7_9FLAO</name>
<dbReference type="InterPro" id="IPR013517">
    <property type="entry name" value="FG-GAP"/>
</dbReference>
<sequence>MKKNLFLILLIPFFSLGQTQIGSDINGEAADDFSGHSVSLSEDGSILAIGAPYNSDNGNLSGHVRVYNLSTLLSSDSFVLSQFNMAPNPAKNETTIKLNKGLALEKISIYNNLGQFIKSTKKEIIDTSNLSTGLYYVEVITNKGKATKKLIIE</sequence>
<feature type="domain" description="Secretion system C-terminal sorting" evidence="2">
    <location>
        <begin position="87"/>
        <end position="152"/>
    </location>
</feature>
<protein>
    <submittedName>
        <fullName evidence="3">T9SS type A sorting domain-containing protein</fullName>
    </submittedName>
</protein>
<comment type="caution">
    <text evidence="3">The sequence shown here is derived from an EMBL/GenBank/DDBJ whole genome shotgun (WGS) entry which is preliminary data.</text>
</comment>
<dbReference type="NCBIfam" id="TIGR04183">
    <property type="entry name" value="Por_Secre_tail"/>
    <property type="match status" value="1"/>
</dbReference>
<dbReference type="Pfam" id="PF14312">
    <property type="entry name" value="FG-GAP_2"/>
    <property type="match status" value="1"/>
</dbReference>
<keyword evidence="4" id="KW-1185">Reference proteome</keyword>
<evidence type="ECO:0000259" key="2">
    <source>
        <dbReference type="Pfam" id="PF18962"/>
    </source>
</evidence>
<keyword evidence="1" id="KW-0732">Signal</keyword>
<dbReference type="EMBL" id="JAUOEK010000072">
    <property type="protein sequence ID" value="MDO5969512.1"/>
    <property type="molecule type" value="Genomic_DNA"/>
</dbReference>
<dbReference type="Pfam" id="PF18962">
    <property type="entry name" value="Por_Secre_tail"/>
    <property type="match status" value="1"/>
</dbReference>
<dbReference type="InterPro" id="IPR026444">
    <property type="entry name" value="Secre_tail"/>
</dbReference>
<accession>A0ABT8W8P7</accession>
<reference evidence="3" key="1">
    <citation type="submission" date="2023-07" db="EMBL/GenBank/DDBJ databases">
        <title>Two novel species in the genus Flavivirga.</title>
        <authorList>
            <person name="Kwon K."/>
        </authorList>
    </citation>
    <scope>NUCLEOTIDE SEQUENCE</scope>
    <source>
        <strain evidence="3">KCTC 52353</strain>
    </source>
</reference>
<evidence type="ECO:0000313" key="3">
    <source>
        <dbReference type="EMBL" id="MDO5969512.1"/>
    </source>
</evidence>
<dbReference type="Proteomes" id="UP001176883">
    <property type="component" value="Unassembled WGS sequence"/>
</dbReference>